<organism evidence="1 2">
    <name type="scientific">Kineobactrum sediminis</name>
    <dbReference type="NCBI Taxonomy" id="1905677"/>
    <lineage>
        <taxon>Bacteria</taxon>
        <taxon>Pseudomonadati</taxon>
        <taxon>Pseudomonadota</taxon>
        <taxon>Gammaproteobacteria</taxon>
        <taxon>Cellvibrionales</taxon>
        <taxon>Halieaceae</taxon>
        <taxon>Kineobactrum</taxon>
    </lineage>
</organism>
<comment type="caution">
    <text evidence="1">The sequence shown here is derived from an EMBL/GenBank/DDBJ whole genome shotgun (WGS) entry which is preliminary data.</text>
</comment>
<dbReference type="EMBL" id="PKLZ01000003">
    <property type="protein sequence ID" value="PLW83350.1"/>
    <property type="molecule type" value="Genomic_DNA"/>
</dbReference>
<keyword evidence="2" id="KW-1185">Reference proteome</keyword>
<gene>
    <name evidence="1" type="ORF">CWI75_08115</name>
</gene>
<evidence type="ECO:0000313" key="2">
    <source>
        <dbReference type="Proteomes" id="UP000234845"/>
    </source>
</evidence>
<name>A0A2N5Y4N2_9GAMM</name>
<dbReference type="InterPro" id="IPR046897">
    <property type="entry name" value="ABC-3C_MC6"/>
</dbReference>
<dbReference type="Pfam" id="PF20293">
    <property type="entry name" value="MC6"/>
    <property type="match status" value="1"/>
</dbReference>
<dbReference type="RefSeq" id="WP_101520950.1">
    <property type="nucleotide sequence ID" value="NZ_PKLZ01000003.1"/>
</dbReference>
<protein>
    <submittedName>
        <fullName evidence="1">Uncharacterized protein</fullName>
    </submittedName>
</protein>
<evidence type="ECO:0000313" key="1">
    <source>
        <dbReference type="EMBL" id="PLW83350.1"/>
    </source>
</evidence>
<accession>A0A2N5Y4N2</accession>
<dbReference type="OrthoDB" id="6636604at2"/>
<dbReference type="AlphaFoldDB" id="A0A2N5Y4N2"/>
<proteinExistence type="predicted"/>
<sequence length="76" mass="8755">MILGKDIHPERKIYYWGAIVIDGIRQHGGDEIPFFSLFEELRADHEISMDVYALTLDWLFLLGAIDGEKGVIKKCF</sequence>
<dbReference type="Proteomes" id="UP000234845">
    <property type="component" value="Unassembled WGS sequence"/>
</dbReference>
<reference evidence="2" key="1">
    <citation type="submission" date="2017-11" db="EMBL/GenBank/DDBJ databases">
        <title>The draft genome sequence of Chromatocurvus sp. F02.</title>
        <authorList>
            <person name="Du Z.-J."/>
            <person name="Chang Y.-Q."/>
        </authorList>
    </citation>
    <scope>NUCLEOTIDE SEQUENCE [LARGE SCALE GENOMIC DNA]</scope>
    <source>
        <strain evidence="2">F02</strain>
    </source>
</reference>